<gene>
    <name evidence="1" type="ORF">MQE39_00405</name>
</gene>
<organism evidence="1 2">
    <name type="scientific">Dielma fastidiosa</name>
    <dbReference type="NCBI Taxonomy" id="1034346"/>
    <lineage>
        <taxon>Bacteria</taxon>
        <taxon>Bacillati</taxon>
        <taxon>Bacillota</taxon>
        <taxon>Erysipelotrichia</taxon>
        <taxon>Erysipelotrichales</taxon>
        <taxon>Erysipelotrichaceae</taxon>
        <taxon>Dielma</taxon>
    </lineage>
</organism>
<dbReference type="Proteomes" id="UP001276902">
    <property type="component" value="Unassembled WGS sequence"/>
</dbReference>
<evidence type="ECO:0008006" key="3">
    <source>
        <dbReference type="Google" id="ProtNLM"/>
    </source>
</evidence>
<accession>A0AB35UIY5</accession>
<comment type="caution">
    <text evidence="1">The sequence shown here is derived from an EMBL/GenBank/DDBJ whole genome shotgun (WGS) entry which is preliminary data.</text>
</comment>
<name>A0AB35UIY5_9FIRM</name>
<evidence type="ECO:0000313" key="1">
    <source>
        <dbReference type="EMBL" id="MDY5166588.1"/>
    </source>
</evidence>
<protein>
    <recommendedName>
        <fullName evidence="3">DUF4435 domain-containing protein</fullName>
    </recommendedName>
</protein>
<evidence type="ECO:0000313" key="2">
    <source>
        <dbReference type="Proteomes" id="UP001276902"/>
    </source>
</evidence>
<dbReference type="AlphaFoldDB" id="A0AB35UIY5"/>
<proteinExistence type="predicted"/>
<sequence length="240" mass="28630">MKHKKKLLMICEGKSERELLQAVLKYYPIESGYEIYEYKTNLHIFAQFLFTRYLNDSIDDLNMIQVLKDYRDDAVLNEKYTDILFIFDFDPQDPRYNIITLRKLFDMFSDSTNQGQLFINYPMVESALDFNSLPESDYNHKTYAKSLLKRNGYKNEVKMNSVIKEFKNIDDTNLYIILKHTYLKMVYLCQGSSNDYKYLLEVENTLLCECDQISILCTCLLFLRDYNEEKFMRILANVAF</sequence>
<reference evidence="1" key="1">
    <citation type="submission" date="2022-03" db="EMBL/GenBank/DDBJ databases">
        <title>First case of bacteraemia caused by Dielma fastidiosa in a patient hospitalised with diverticulitis.</title>
        <authorList>
            <person name="Forman-Ankjaer B."/>
            <person name="Hvid-Jensen F."/>
            <person name="Kobel C.M."/>
            <person name="Greve T."/>
        </authorList>
    </citation>
    <scope>NUCLEOTIDE SEQUENCE</scope>
    <source>
        <strain evidence="1">AUH_DF_2021</strain>
    </source>
</reference>
<dbReference type="RefSeq" id="WP_320882720.1">
    <property type="nucleotide sequence ID" value="NZ_BAABZA010000009.1"/>
</dbReference>
<dbReference type="EMBL" id="JALDAW010000002">
    <property type="protein sequence ID" value="MDY5166588.1"/>
    <property type="molecule type" value="Genomic_DNA"/>
</dbReference>